<name>A0A1H1E6J3_9ACTN</name>
<evidence type="ECO:0000256" key="4">
    <source>
        <dbReference type="ARBA" id="ARBA00023136"/>
    </source>
</evidence>
<feature type="transmembrane region" description="Helical" evidence="5">
    <location>
        <begin position="170"/>
        <end position="194"/>
    </location>
</feature>
<reference evidence="7 8" key="1">
    <citation type="submission" date="2016-10" db="EMBL/GenBank/DDBJ databases">
        <authorList>
            <person name="de Groot N.N."/>
        </authorList>
    </citation>
    <scope>NUCLEOTIDE SEQUENCE [LARGE SCALE GENOMIC DNA]</scope>
    <source>
        <strain evidence="7 8">DSM 43794</strain>
    </source>
</reference>
<dbReference type="InterPro" id="IPR013525">
    <property type="entry name" value="ABC2_TM"/>
</dbReference>
<feature type="transmembrane region" description="Helical" evidence="5">
    <location>
        <begin position="268"/>
        <end position="288"/>
    </location>
</feature>
<feature type="transmembrane region" description="Helical" evidence="5">
    <location>
        <begin position="57"/>
        <end position="77"/>
    </location>
</feature>
<evidence type="ECO:0000259" key="6">
    <source>
        <dbReference type="Pfam" id="PF12698"/>
    </source>
</evidence>
<keyword evidence="8" id="KW-1185">Reference proteome</keyword>
<organism evidence="7 8">
    <name type="scientific">Thermostaphylospora chromogena</name>
    <dbReference type="NCBI Taxonomy" id="35622"/>
    <lineage>
        <taxon>Bacteria</taxon>
        <taxon>Bacillati</taxon>
        <taxon>Actinomycetota</taxon>
        <taxon>Actinomycetes</taxon>
        <taxon>Streptosporangiales</taxon>
        <taxon>Thermomonosporaceae</taxon>
        <taxon>Thermostaphylospora</taxon>
    </lineage>
</organism>
<dbReference type="Pfam" id="PF12698">
    <property type="entry name" value="ABC2_membrane_3"/>
    <property type="match status" value="1"/>
</dbReference>
<dbReference type="Proteomes" id="UP000217103">
    <property type="component" value="Unassembled WGS sequence"/>
</dbReference>
<protein>
    <submittedName>
        <fullName evidence="7">ABC-2 type transport system permease protein</fullName>
    </submittedName>
</protein>
<gene>
    <name evidence="7" type="ORF">SAMN04489764_2328</name>
</gene>
<accession>A0A1H1E6J3</accession>
<dbReference type="STRING" id="35622.SAMN04489764_2328"/>
<proteinExistence type="predicted"/>
<evidence type="ECO:0000256" key="1">
    <source>
        <dbReference type="ARBA" id="ARBA00004141"/>
    </source>
</evidence>
<feature type="transmembrane region" description="Helical" evidence="5">
    <location>
        <begin position="201"/>
        <end position="223"/>
    </location>
</feature>
<feature type="transmembrane region" description="Helical" evidence="5">
    <location>
        <begin position="129"/>
        <end position="150"/>
    </location>
</feature>
<evidence type="ECO:0000256" key="5">
    <source>
        <dbReference type="SAM" id="Phobius"/>
    </source>
</evidence>
<sequence length="294" mass="30959">MTATPTSEPTGVIHDIGYRNYDGPRLGRRPTVTALALHSLRAVFGLGRPARAKIMPVLLTTTMMFPAVVSIVVMAVAQEPGLPYPQFTIYMQAVPAIFLASQAPTLVAPDLRHKVLPLYFSRPVTVNDYVIAKLAAMIAAVFLLLATPLIVTYIGELLINPPGPTHTGEFLGSLVTCLIYGMLLGSISVAIAALSPRRGIGVASVIALYLFASAVSGMLYGLLTVTGNESTAPWANLINPFHLVGGVQHWLFGHDPGVAYPDGAGGPVAALGVLVLIAVSVGVLILRYRRAASA</sequence>
<evidence type="ECO:0000313" key="7">
    <source>
        <dbReference type="EMBL" id="SDQ84099.1"/>
    </source>
</evidence>
<feature type="domain" description="ABC-2 type transporter transmembrane" evidence="6">
    <location>
        <begin position="93"/>
        <end position="279"/>
    </location>
</feature>
<dbReference type="RefSeq" id="WP_093259052.1">
    <property type="nucleotide sequence ID" value="NZ_FNKK01000002.1"/>
</dbReference>
<keyword evidence="3 5" id="KW-1133">Transmembrane helix</keyword>
<dbReference type="OrthoDB" id="5495463at2"/>
<dbReference type="EMBL" id="FNKK01000002">
    <property type="protein sequence ID" value="SDQ84099.1"/>
    <property type="molecule type" value="Genomic_DNA"/>
</dbReference>
<feature type="transmembrane region" description="Helical" evidence="5">
    <location>
        <begin position="89"/>
        <end position="108"/>
    </location>
</feature>
<dbReference type="AlphaFoldDB" id="A0A1H1E6J3"/>
<evidence type="ECO:0000313" key="8">
    <source>
        <dbReference type="Proteomes" id="UP000217103"/>
    </source>
</evidence>
<keyword evidence="2 5" id="KW-0812">Transmembrane</keyword>
<evidence type="ECO:0000256" key="3">
    <source>
        <dbReference type="ARBA" id="ARBA00022989"/>
    </source>
</evidence>
<comment type="subcellular location">
    <subcellularLocation>
        <location evidence="1">Membrane</location>
        <topology evidence="1">Multi-pass membrane protein</topology>
    </subcellularLocation>
</comment>
<evidence type="ECO:0000256" key="2">
    <source>
        <dbReference type="ARBA" id="ARBA00022692"/>
    </source>
</evidence>
<keyword evidence="4 5" id="KW-0472">Membrane</keyword>